<evidence type="ECO:0000256" key="2">
    <source>
        <dbReference type="ARBA" id="ARBA00022630"/>
    </source>
</evidence>
<feature type="region of interest" description="Disordered" evidence="4">
    <location>
        <begin position="459"/>
        <end position="483"/>
    </location>
</feature>
<dbReference type="PANTHER" id="PTHR43716:SF2">
    <property type="entry name" value="BLL6224 PROTEIN"/>
    <property type="match status" value="1"/>
</dbReference>
<name>A0ABW9Y312_9RHOB</name>
<dbReference type="InterPro" id="IPR036318">
    <property type="entry name" value="FAD-bd_PCMH-like_sf"/>
</dbReference>
<dbReference type="PANTHER" id="PTHR43716">
    <property type="entry name" value="D-2-HYDROXYGLUTARATE DEHYDROGENASE, MITOCHONDRIAL"/>
    <property type="match status" value="1"/>
</dbReference>
<dbReference type="InterPro" id="IPR016171">
    <property type="entry name" value="Vanillyl_alc_oxidase_C-sub2"/>
</dbReference>
<gene>
    <name evidence="6" type="ORF">GU920_05060</name>
</gene>
<evidence type="ECO:0000313" key="6">
    <source>
        <dbReference type="EMBL" id="NBE06893.1"/>
    </source>
</evidence>
<dbReference type="InterPro" id="IPR004113">
    <property type="entry name" value="FAD-bd_oxidored_4_C"/>
</dbReference>
<keyword evidence="3" id="KW-0274">FAD</keyword>
<feature type="domain" description="FAD-binding PCMH-type" evidence="5">
    <location>
        <begin position="33"/>
        <end position="211"/>
    </location>
</feature>
<dbReference type="InterPro" id="IPR016169">
    <property type="entry name" value="FAD-bd_PCMH_sub2"/>
</dbReference>
<dbReference type="Gene3D" id="3.30.43.10">
    <property type="entry name" value="Uridine Diphospho-n-acetylenolpyruvylglucosamine Reductase, domain 2"/>
    <property type="match status" value="1"/>
</dbReference>
<organism evidence="6 7">
    <name type="scientific">Paragemmobacter ruber</name>
    <dbReference type="NCBI Taxonomy" id="1985673"/>
    <lineage>
        <taxon>Bacteria</taxon>
        <taxon>Pseudomonadati</taxon>
        <taxon>Pseudomonadota</taxon>
        <taxon>Alphaproteobacteria</taxon>
        <taxon>Rhodobacterales</taxon>
        <taxon>Paracoccaceae</taxon>
        <taxon>Paragemmobacter</taxon>
    </lineage>
</organism>
<dbReference type="InterPro" id="IPR016167">
    <property type="entry name" value="FAD-bd_PCMH_sub1"/>
</dbReference>
<comment type="caution">
    <text evidence="6">The sequence shown here is derived from an EMBL/GenBank/DDBJ whole genome shotgun (WGS) entry which is preliminary data.</text>
</comment>
<dbReference type="InterPro" id="IPR016164">
    <property type="entry name" value="FAD-linked_Oxase-like_C"/>
</dbReference>
<dbReference type="Gene3D" id="3.30.70.2190">
    <property type="match status" value="1"/>
</dbReference>
<proteinExistence type="inferred from homology"/>
<comment type="similarity">
    <text evidence="1">Belongs to the FAD-binding oxidoreductase/transferase type 4 family.</text>
</comment>
<accession>A0ABW9Y312</accession>
<keyword evidence="2" id="KW-0285">Flavoprotein</keyword>
<dbReference type="SUPFAM" id="SSF56176">
    <property type="entry name" value="FAD-binding/transporter-associated domain-like"/>
    <property type="match status" value="1"/>
</dbReference>
<dbReference type="InterPro" id="IPR016166">
    <property type="entry name" value="FAD-bd_PCMH"/>
</dbReference>
<keyword evidence="7" id="KW-1185">Reference proteome</keyword>
<evidence type="ECO:0000313" key="7">
    <source>
        <dbReference type="Proteomes" id="UP001517376"/>
    </source>
</evidence>
<sequence>MSLIQDLIPLLGQPHVLTGPDMARYARDWMGGYQGTPLAVARPGSTAEVAATVKLAADHNIPVIPISGNTGLTGATYTEGGLLLSTERLNRIREVRPASRLAIVEAGVILSHLHDAAADHGLYFPLWFGARGSAMVGGVLSTNAGGSNVLRYGSTRALCLGLEVVLPDGRVLNLMSELHKDNSGYDLKNLFIGAEGTLGIITAAVMKLVPAPRAHATATLAARSLPDALELLNRLQAATGGLVEAFEYMPADYMARLERVRPDLGIPFPAHRACTLLVEIAATAPALTAETAQGTLPLTDLLEDTLAQLMDEGLILDAQIARSTTQRAAMWARREAAAEIGAAVKPMIDSDIALPLDKVESFLTRIGPRLAQIAPGAETVTVAHLGDGNLHFSVYPGDPSKALYDRVIHAIEDIVQDLGGSFSAEHGVGLSKLNSMARRKDPVALDLMRTLKQAIDPANLMNPGKVIPPKNTAPEDPAKDPTE</sequence>
<reference evidence="7" key="1">
    <citation type="submission" date="2020-01" db="EMBL/GenBank/DDBJ databases">
        <title>Sphingomonas sp. strain CSW-10.</title>
        <authorList>
            <person name="Chen W.-M."/>
        </authorList>
    </citation>
    <scope>NUCLEOTIDE SEQUENCE [LARGE SCALE GENOMIC DNA]</scope>
    <source>
        <strain evidence="7">CCP-1</strain>
    </source>
</reference>
<evidence type="ECO:0000256" key="4">
    <source>
        <dbReference type="SAM" id="MobiDB-lite"/>
    </source>
</evidence>
<dbReference type="EMBL" id="JAAATW010000001">
    <property type="protein sequence ID" value="NBE06893.1"/>
    <property type="molecule type" value="Genomic_DNA"/>
</dbReference>
<dbReference type="Pfam" id="PF02913">
    <property type="entry name" value="FAD-oxidase_C"/>
    <property type="match status" value="1"/>
</dbReference>
<evidence type="ECO:0000259" key="5">
    <source>
        <dbReference type="PROSITE" id="PS51387"/>
    </source>
</evidence>
<dbReference type="InterPro" id="IPR006094">
    <property type="entry name" value="Oxid_FAD_bind_N"/>
</dbReference>
<evidence type="ECO:0000256" key="1">
    <source>
        <dbReference type="ARBA" id="ARBA00008000"/>
    </source>
</evidence>
<dbReference type="InterPro" id="IPR051264">
    <property type="entry name" value="FAD-oxidored/transferase_4"/>
</dbReference>
<evidence type="ECO:0000256" key="3">
    <source>
        <dbReference type="ARBA" id="ARBA00022827"/>
    </source>
</evidence>
<dbReference type="SUPFAM" id="SSF55103">
    <property type="entry name" value="FAD-linked oxidases, C-terminal domain"/>
    <property type="match status" value="1"/>
</dbReference>
<dbReference type="Pfam" id="PF01565">
    <property type="entry name" value="FAD_binding_4"/>
    <property type="match status" value="1"/>
</dbReference>
<protein>
    <submittedName>
        <fullName evidence="6">FAD-binding protein</fullName>
    </submittedName>
</protein>
<dbReference type="PROSITE" id="PS51387">
    <property type="entry name" value="FAD_PCMH"/>
    <property type="match status" value="1"/>
</dbReference>
<dbReference type="Gene3D" id="3.30.70.2740">
    <property type="match status" value="1"/>
</dbReference>
<dbReference type="RefSeq" id="WP_161765853.1">
    <property type="nucleotide sequence ID" value="NZ_JAAATW010000001.1"/>
</dbReference>
<dbReference type="Gene3D" id="1.10.45.10">
    <property type="entry name" value="Vanillyl-alcohol Oxidase, Chain A, domain 4"/>
    <property type="match status" value="1"/>
</dbReference>
<dbReference type="Proteomes" id="UP001517376">
    <property type="component" value="Unassembled WGS sequence"/>
</dbReference>
<dbReference type="Gene3D" id="3.30.465.10">
    <property type="match status" value="1"/>
</dbReference>